<sequence>MAGAFAGPLSLPIAARGQAAEPPPAAGGAPACPQRVRPLGDCLNVWRPGAAAPGAPAPAAGGARFVELGSVPLPAPPLAPRGAGAALSWPGPRPLEQPAAAALGTAAAAAPGPALGQAAPVALSPTASPTGMAEGSPMAASPLAAGSPFGFLPAHLKSPGPLGSPVHGAEAGVPRRPKPRAAPARRL</sequence>
<reference evidence="2" key="1">
    <citation type="submission" date="2023-10" db="EMBL/GenBank/DDBJ databases">
        <authorList>
            <person name="Chen Y."/>
            <person name="Shah S."/>
            <person name="Dougan E. K."/>
            <person name="Thang M."/>
            <person name="Chan C."/>
        </authorList>
    </citation>
    <scope>NUCLEOTIDE SEQUENCE [LARGE SCALE GENOMIC DNA]</scope>
</reference>
<feature type="region of interest" description="Disordered" evidence="1">
    <location>
        <begin position="149"/>
        <end position="187"/>
    </location>
</feature>
<accession>A0ABN9QY51</accession>
<gene>
    <name evidence="2" type="ORF">PCOR1329_LOCUS15969</name>
</gene>
<keyword evidence="3" id="KW-1185">Reference proteome</keyword>
<dbReference type="EMBL" id="CAUYUJ010004877">
    <property type="protein sequence ID" value="CAK0811332.1"/>
    <property type="molecule type" value="Genomic_DNA"/>
</dbReference>
<organism evidence="2 3">
    <name type="scientific">Prorocentrum cordatum</name>
    <dbReference type="NCBI Taxonomy" id="2364126"/>
    <lineage>
        <taxon>Eukaryota</taxon>
        <taxon>Sar</taxon>
        <taxon>Alveolata</taxon>
        <taxon>Dinophyceae</taxon>
        <taxon>Prorocentrales</taxon>
        <taxon>Prorocentraceae</taxon>
        <taxon>Prorocentrum</taxon>
    </lineage>
</organism>
<dbReference type="Proteomes" id="UP001189429">
    <property type="component" value="Unassembled WGS sequence"/>
</dbReference>
<evidence type="ECO:0000313" key="2">
    <source>
        <dbReference type="EMBL" id="CAK0811332.1"/>
    </source>
</evidence>
<feature type="compositionally biased region" description="Basic residues" evidence="1">
    <location>
        <begin position="175"/>
        <end position="187"/>
    </location>
</feature>
<evidence type="ECO:0000256" key="1">
    <source>
        <dbReference type="SAM" id="MobiDB-lite"/>
    </source>
</evidence>
<protein>
    <submittedName>
        <fullName evidence="2">Uncharacterized protein</fullName>
    </submittedName>
</protein>
<evidence type="ECO:0000313" key="3">
    <source>
        <dbReference type="Proteomes" id="UP001189429"/>
    </source>
</evidence>
<name>A0ABN9QY51_9DINO</name>
<proteinExistence type="predicted"/>
<comment type="caution">
    <text evidence="2">The sequence shown here is derived from an EMBL/GenBank/DDBJ whole genome shotgun (WGS) entry which is preliminary data.</text>
</comment>